<evidence type="ECO:0000256" key="1">
    <source>
        <dbReference type="ARBA" id="ARBA00004275"/>
    </source>
</evidence>
<dbReference type="InterPro" id="IPR052388">
    <property type="entry name" value="Peroxisomal_t2-enoyl-CoA_red"/>
</dbReference>
<evidence type="ECO:0000256" key="14">
    <source>
        <dbReference type="ARBA" id="ARBA00041063"/>
    </source>
</evidence>
<protein>
    <recommendedName>
        <fullName evidence="14">Peroxisomal trans-2-enoyl-CoA reductase</fullName>
        <ecNumber evidence="13">1.3.1.38</ecNumber>
    </recommendedName>
</protein>
<keyword evidence="9" id="KW-0576">Peroxisome</keyword>
<comment type="caution">
    <text evidence="21">The sequence shown here is derived from an EMBL/GenBank/DDBJ whole genome shotgun (WGS) entry which is preliminary data.</text>
</comment>
<dbReference type="EMBL" id="LAZR01007715">
    <property type="protein sequence ID" value="KKM83433.1"/>
    <property type="molecule type" value="Genomic_DNA"/>
</dbReference>
<evidence type="ECO:0000256" key="15">
    <source>
        <dbReference type="ARBA" id="ARBA00047570"/>
    </source>
</evidence>
<dbReference type="GO" id="GO:0033306">
    <property type="term" value="P:phytol metabolic process"/>
    <property type="evidence" value="ECO:0007669"/>
    <property type="project" value="TreeGrafter"/>
</dbReference>
<accession>A0A0F9KNB3</accession>
<comment type="catalytic activity">
    <reaction evidence="15">
        <text>(2E)-dodecenoyl-CoA + NADPH + H(+) = dodecanoyl-CoA + NADP(+)</text>
        <dbReference type="Rhea" id="RHEA:44964"/>
        <dbReference type="ChEBI" id="CHEBI:15378"/>
        <dbReference type="ChEBI" id="CHEBI:57330"/>
        <dbReference type="ChEBI" id="CHEBI:57375"/>
        <dbReference type="ChEBI" id="CHEBI:57783"/>
        <dbReference type="ChEBI" id="CHEBI:58349"/>
    </reaction>
    <physiologicalReaction direction="left-to-right" evidence="15">
        <dbReference type="Rhea" id="RHEA:44965"/>
    </physiologicalReaction>
</comment>
<evidence type="ECO:0000256" key="2">
    <source>
        <dbReference type="ARBA" id="ARBA00005189"/>
    </source>
</evidence>
<evidence type="ECO:0000256" key="4">
    <source>
        <dbReference type="ARBA" id="ARBA00022553"/>
    </source>
</evidence>
<dbReference type="GO" id="GO:0005777">
    <property type="term" value="C:peroxisome"/>
    <property type="evidence" value="ECO:0007669"/>
    <property type="project" value="UniProtKB-SubCell"/>
</dbReference>
<organism evidence="21">
    <name type="scientific">marine sediment metagenome</name>
    <dbReference type="NCBI Taxonomy" id="412755"/>
    <lineage>
        <taxon>unclassified sequences</taxon>
        <taxon>metagenomes</taxon>
        <taxon>ecological metagenomes</taxon>
    </lineage>
</organism>
<dbReference type="InterPro" id="IPR002347">
    <property type="entry name" value="SDR_fam"/>
</dbReference>
<dbReference type="Gene3D" id="3.40.50.720">
    <property type="entry name" value="NAD(P)-binding Rossmann-like Domain"/>
    <property type="match status" value="1"/>
</dbReference>
<evidence type="ECO:0000256" key="13">
    <source>
        <dbReference type="ARBA" id="ARBA00038849"/>
    </source>
</evidence>
<evidence type="ECO:0000256" key="3">
    <source>
        <dbReference type="ARBA" id="ARBA00022516"/>
    </source>
</evidence>
<comment type="subcellular location">
    <subcellularLocation>
        <location evidence="1">Peroxisome</location>
    </subcellularLocation>
</comment>
<evidence type="ECO:0000256" key="9">
    <source>
        <dbReference type="ARBA" id="ARBA00023140"/>
    </source>
</evidence>
<keyword evidence="8" id="KW-0443">Lipid metabolism</keyword>
<dbReference type="AlphaFoldDB" id="A0A0F9KNB3"/>
<evidence type="ECO:0000313" key="21">
    <source>
        <dbReference type="EMBL" id="KKM83433.1"/>
    </source>
</evidence>
<dbReference type="PANTHER" id="PTHR24317">
    <property type="entry name" value="PEROXISOMAL TRANS-2-ENOYL-COA REDUCTASE"/>
    <property type="match status" value="1"/>
</dbReference>
<evidence type="ECO:0000256" key="6">
    <source>
        <dbReference type="ARBA" id="ARBA00022857"/>
    </source>
</evidence>
<reference evidence="21" key="1">
    <citation type="journal article" date="2015" name="Nature">
        <title>Complex archaea that bridge the gap between prokaryotes and eukaryotes.</title>
        <authorList>
            <person name="Spang A."/>
            <person name="Saw J.H."/>
            <person name="Jorgensen S.L."/>
            <person name="Zaremba-Niedzwiedzka K."/>
            <person name="Martijn J."/>
            <person name="Lind A.E."/>
            <person name="van Eijk R."/>
            <person name="Schleper C."/>
            <person name="Guy L."/>
            <person name="Ettema T.J."/>
        </authorList>
    </citation>
    <scope>NUCLEOTIDE SEQUENCE</scope>
</reference>
<evidence type="ECO:0000256" key="8">
    <source>
        <dbReference type="ARBA" id="ARBA00023098"/>
    </source>
</evidence>
<comment type="catalytic activity">
    <reaction evidence="18">
        <text>a (2E)-enoyl-CoA + NADPH + H(+) = a 2,3-saturated acyl-CoA + NADP(+)</text>
        <dbReference type="Rhea" id="RHEA:33763"/>
        <dbReference type="ChEBI" id="CHEBI:15378"/>
        <dbReference type="ChEBI" id="CHEBI:57783"/>
        <dbReference type="ChEBI" id="CHEBI:58349"/>
        <dbReference type="ChEBI" id="CHEBI:58856"/>
        <dbReference type="ChEBI" id="CHEBI:65111"/>
        <dbReference type="EC" id="1.3.1.38"/>
    </reaction>
    <physiologicalReaction direction="left-to-right" evidence="18">
        <dbReference type="Rhea" id="RHEA:33764"/>
    </physiologicalReaction>
</comment>
<comment type="catalytic activity">
    <reaction evidence="19">
        <text>(2E)-decenoyl-CoA + NADPH + H(+) = decanoyl-CoA + NADP(+)</text>
        <dbReference type="Rhea" id="RHEA:44960"/>
        <dbReference type="ChEBI" id="CHEBI:15378"/>
        <dbReference type="ChEBI" id="CHEBI:57783"/>
        <dbReference type="ChEBI" id="CHEBI:58349"/>
        <dbReference type="ChEBI" id="CHEBI:61406"/>
        <dbReference type="ChEBI" id="CHEBI:61430"/>
    </reaction>
    <physiologicalReaction direction="left-to-right" evidence="19">
        <dbReference type="Rhea" id="RHEA:44961"/>
    </physiologicalReaction>
</comment>
<name>A0A0F9KNB3_9ZZZZ</name>
<evidence type="ECO:0000256" key="12">
    <source>
        <dbReference type="ARBA" id="ARBA00038622"/>
    </source>
</evidence>
<dbReference type="PANTHER" id="PTHR24317:SF7">
    <property type="entry name" value="PEROXISOMAL TRANS-2-ENOYL-COA REDUCTASE"/>
    <property type="match status" value="1"/>
</dbReference>
<dbReference type="SUPFAM" id="SSF51735">
    <property type="entry name" value="NAD(P)-binding Rossmann-fold domains"/>
    <property type="match status" value="1"/>
</dbReference>
<gene>
    <name evidence="21" type="ORF">LCGC14_1309550</name>
</gene>
<dbReference type="GO" id="GO:0006633">
    <property type="term" value="P:fatty acid biosynthetic process"/>
    <property type="evidence" value="ECO:0007669"/>
    <property type="project" value="UniProtKB-KW"/>
</dbReference>
<keyword evidence="7" id="KW-0560">Oxidoreductase</keyword>
<keyword evidence="10" id="KW-0275">Fatty acid biosynthesis</keyword>
<evidence type="ECO:0000256" key="16">
    <source>
        <dbReference type="ARBA" id="ARBA00048686"/>
    </source>
</evidence>
<proteinExistence type="predicted"/>
<comment type="pathway">
    <text evidence="2">Lipid metabolism.</text>
</comment>
<dbReference type="Pfam" id="PF13561">
    <property type="entry name" value="adh_short_C2"/>
    <property type="match status" value="1"/>
</dbReference>
<evidence type="ECO:0000256" key="10">
    <source>
        <dbReference type="ARBA" id="ARBA00023160"/>
    </source>
</evidence>
<feature type="non-terminal residue" evidence="21">
    <location>
        <position position="1"/>
    </location>
</feature>
<sequence>QGLAFKLAAQGIRANTVSPGNTYFDGGIWQNIEANMPDLYAEALAMNPTGRMAKPEEIARGVVFLASPASSFTTGTNLVIDGALTKGVQL</sequence>
<evidence type="ECO:0000256" key="20">
    <source>
        <dbReference type="ARBA" id="ARBA00049559"/>
    </source>
</evidence>
<keyword evidence="6" id="KW-0521">NADP</keyword>
<dbReference type="PRINTS" id="PR00081">
    <property type="entry name" value="GDHRDH"/>
</dbReference>
<comment type="function">
    <text evidence="11">Participates in chain elongation of fatty acids. Catalyzes the reduction of trans-2-enoyl-CoAs of varying chain lengths from 6:1 to 16:1, having maximum activity with 10:1 CoA. Has no 2,4-dienoyl-CoA reductase activity.</text>
</comment>
<comment type="subunit">
    <text evidence="12">Interacts with PEX5, probably required to target it into peroxisomes.</text>
</comment>
<evidence type="ECO:0000256" key="18">
    <source>
        <dbReference type="ARBA" id="ARBA00049251"/>
    </source>
</evidence>
<comment type="catalytic activity">
    <reaction evidence="17">
        <text>(2E)-hexenoyl-CoA + NADPH + H(+) = hexanoyl-CoA + NADP(+)</text>
        <dbReference type="Rhea" id="RHEA:44956"/>
        <dbReference type="ChEBI" id="CHEBI:15378"/>
        <dbReference type="ChEBI" id="CHEBI:57783"/>
        <dbReference type="ChEBI" id="CHEBI:58349"/>
        <dbReference type="ChEBI" id="CHEBI:62077"/>
        <dbReference type="ChEBI" id="CHEBI:62620"/>
    </reaction>
    <physiologicalReaction direction="left-to-right" evidence="17">
        <dbReference type="Rhea" id="RHEA:44957"/>
    </physiologicalReaction>
</comment>
<evidence type="ECO:0000256" key="19">
    <source>
        <dbReference type="ARBA" id="ARBA00049386"/>
    </source>
</evidence>
<dbReference type="EC" id="1.3.1.38" evidence="13"/>
<dbReference type="InterPro" id="IPR036291">
    <property type="entry name" value="NAD(P)-bd_dom_sf"/>
</dbReference>
<evidence type="ECO:0000256" key="7">
    <source>
        <dbReference type="ARBA" id="ARBA00023002"/>
    </source>
</evidence>
<keyword evidence="4" id="KW-0597">Phosphoprotein</keyword>
<evidence type="ECO:0000256" key="5">
    <source>
        <dbReference type="ARBA" id="ARBA00022832"/>
    </source>
</evidence>
<keyword evidence="3" id="KW-0444">Lipid biosynthesis</keyword>
<evidence type="ECO:0000256" key="11">
    <source>
        <dbReference type="ARBA" id="ARBA00037124"/>
    </source>
</evidence>
<comment type="catalytic activity">
    <reaction evidence="20">
        <text>(2E)-octenoyl-CoA + NADPH + H(+) = octanoyl-CoA + NADP(+)</text>
        <dbReference type="Rhea" id="RHEA:44952"/>
        <dbReference type="ChEBI" id="CHEBI:15378"/>
        <dbReference type="ChEBI" id="CHEBI:57386"/>
        <dbReference type="ChEBI" id="CHEBI:57783"/>
        <dbReference type="ChEBI" id="CHEBI:58349"/>
        <dbReference type="ChEBI" id="CHEBI:62242"/>
    </reaction>
    <physiologicalReaction direction="left-to-right" evidence="20">
        <dbReference type="Rhea" id="RHEA:44953"/>
    </physiologicalReaction>
</comment>
<comment type="catalytic activity">
    <reaction evidence="16">
        <text>(2E)-tetradecenoyl-CoA + NADPH + H(+) = tetradecanoyl-CoA + NADP(+)</text>
        <dbReference type="Rhea" id="RHEA:44968"/>
        <dbReference type="ChEBI" id="CHEBI:15378"/>
        <dbReference type="ChEBI" id="CHEBI:57385"/>
        <dbReference type="ChEBI" id="CHEBI:57783"/>
        <dbReference type="ChEBI" id="CHEBI:58349"/>
        <dbReference type="ChEBI" id="CHEBI:61405"/>
    </reaction>
    <physiologicalReaction direction="left-to-right" evidence="16">
        <dbReference type="Rhea" id="RHEA:44969"/>
    </physiologicalReaction>
</comment>
<keyword evidence="5" id="KW-0276">Fatty acid metabolism</keyword>
<evidence type="ECO:0000256" key="17">
    <source>
        <dbReference type="ARBA" id="ARBA00049108"/>
    </source>
</evidence>
<dbReference type="GO" id="GO:0019166">
    <property type="term" value="F:trans-2-enoyl-CoA reductase (NADPH) activity"/>
    <property type="evidence" value="ECO:0007669"/>
    <property type="project" value="UniProtKB-EC"/>
</dbReference>